<reference evidence="1" key="1">
    <citation type="submission" date="2021-02" db="EMBL/GenBank/DDBJ databases">
        <authorList>
            <person name="Nowell W R."/>
        </authorList>
    </citation>
    <scope>NUCLEOTIDE SEQUENCE</scope>
</reference>
<organism evidence="1 2">
    <name type="scientific">Rotaria magnacalcarata</name>
    <dbReference type="NCBI Taxonomy" id="392030"/>
    <lineage>
        <taxon>Eukaryota</taxon>
        <taxon>Metazoa</taxon>
        <taxon>Spiralia</taxon>
        <taxon>Gnathifera</taxon>
        <taxon>Rotifera</taxon>
        <taxon>Eurotatoria</taxon>
        <taxon>Bdelloidea</taxon>
        <taxon>Philodinida</taxon>
        <taxon>Philodinidae</taxon>
        <taxon>Rotaria</taxon>
    </lineage>
</organism>
<proteinExistence type="predicted"/>
<dbReference type="EMBL" id="CAJOBH010078990">
    <property type="protein sequence ID" value="CAF4507982.1"/>
    <property type="molecule type" value="Genomic_DNA"/>
</dbReference>
<sequence length="36" mass="4186">ELQPWAIKQVENNVLYDDLLSKQNNETTEKILNLGN</sequence>
<dbReference type="Proteomes" id="UP000681967">
    <property type="component" value="Unassembled WGS sequence"/>
</dbReference>
<accession>A0A8S2XQ98</accession>
<dbReference type="AlphaFoldDB" id="A0A8S2XQ98"/>
<comment type="caution">
    <text evidence="1">The sequence shown here is derived from an EMBL/GenBank/DDBJ whole genome shotgun (WGS) entry which is preliminary data.</text>
</comment>
<evidence type="ECO:0000313" key="2">
    <source>
        <dbReference type="Proteomes" id="UP000681967"/>
    </source>
</evidence>
<name>A0A8S2XQ98_9BILA</name>
<evidence type="ECO:0000313" key="1">
    <source>
        <dbReference type="EMBL" id="CAF4507982.1"/>
    </source>
</evidence>
<protein>
    <submittedName>
        <fullName evidence="1">Uncharacterized protein</fullName>
    </submittedName>
</protein>
<gene>
    <name evidence="1" type="ORF">BYL167_LOCUS36330</name>
</gene>
<feature type="non-terminal residue" evidence="1">
    <location>
        <position position="1"/>
    </location>
</feature>